<proteinExistence type="predicted"/>
<reference evidence="1" key="1">
    <citation type="submission" date="2019-10" db="EMBL/GenBank/DDBJ databases">
        <title>Conservation and host-specific expression of non-tandemly repeated heterogenous ribosome RNA gene in arbuscular mycorrhizal fungi.</title>
        <authorList>
            <person name="Maeda T."/>
            <person name="Kobayashi Y."/>
            <person name="Nakagawa T."/>
            <person name="Ezawa T."/>
            <person name="Yamaguchi K."/>
            <person name="Bino T."/>
            <person name="Nishimoto Y."/>
            <person name="Shigenobu S."/>
            <person name="Kawaguchi M."/>
        </authorList>
    </citation>
    <scope>NUCLEOTIDE SEQUENCE</scope>
    <source>
        <strain evidence="1">HR1</strain>
    </source>
</reference>
<evidence type="ECO:0000313" key="1">
    <source>
        <dbReference type="EMBL" id="GET01536.1"/>
    </source>
</evidence>
<organism evidence="1 2">
    <name type="scientific">Rhizophagus clarus</name>
    <dbReference type="NCBI Taxonomy" id="94130"/>
    <lineage>
        <taxon>Eukaryota</taxon>
        <taxon>Fungi</taxon>
        <taxon>Fungi incertae sedis</taxon>
        <taxon>Mucoromycota</taxon>
        <taxon>Glomeromycotina</taxon>
        <taxon>Glomeromycetes</taxon>
        <taxon>Glomerales</taxon>
        <taxon>Glomeraceae</taxon>
        <taxon>Rhizophagus</taxon>
    </lineage>
</organism>
<sequence>MIVQDKWDYDGKVLTKLEVILECINILKSLVKKSESITNSYPNSCCIMILVITQKCNFNYGELPEDVLILSKIKNIVPNVEEVTAGKIVKKRPYHNLDDFLDKINVSSVKKLDKANIQQIKELEQQNQNTPCYWIRK</sequence>
<evidence type="ECO:0000313" key="2">
    <source>
        <dbReference type="Proteomes" id="UP000615446"/>
    </source>
</evidence>
<dbReference type="Proteomes" id="UP000615446">
    <property type="component" value="Unassembled WGS sequence"/>
</dbReference>
<comment type="caution">
    <text evidence="1">The sequence shown here is derived from an EMBL/GenBank/DDBJ whole genome shotgun (WGS) entry which is preliminary data.</text>
</comment>
<protein>
    <submittedName>
        <fullName evidence="1">Uncharacterized protein</fullName>
    </submittedName>
</protein>
<dbReference type="AlphaFoldDB" id="A0A8H3MBS4"/>
<dbReference type="EMBL" id="BLAL01000300">
    <property type="protein sequence ID" value="GET01536.1"/>
    <property type="molecule type" value="Genomic_DNA"/>
</dbReference>
<name>A0A8H3MBS4_9GLOM</name>
<accession>A0A8H3MBS4</accession>
<gene>
    <name evidence="1" type="ORF">RCL2_002794200</name>
</gene>